<feature type="chain" id="PRO_5045525081" description="Lipoprotein" evidence="1">
    <location>
        <begin position="19"/>
        <end position="111"/>
    </location>
</feature>
<dbReference type="RefSeq" id="WP_266052874.1">
    <property type="nucleotide sequence ID" value="NZ_JAPFQO010000008.1"/>
</dbReference>
<name>A0ABT3RGP7_9BACT</name>
<feature type="signal peptide" evidence="1">
    <location>
        <begin position="1"/>
        <end position="18"/>
    </location>
</feature>
<keyword evidence="1" id="KW-0732">Signal</keyword>
<evidence type="ECO:0000313" key="3">
    <source>
        <dbReference type="Proteomes" id="UP001207228"/>
    </source>
</evidence>
<protein>
    <recommendedName>
        <fullName evidence="4">Lipoprotein</fullName>
    </recommendedName>
</protein>
<dbReference type="PROSITE" id="PS51257">
    <property type="entry name" value="PROKAR_LIPOPROTEIN"/>
    <property type="match status" value="1"/>
</dbReference>
<reference evidence="2 3" key="1">
    <citation type="submission" date="2022-11" db="EMBL/GenBank/DDBJ databases">
        <title>The characterization of three novel Bacteroidetes species and genomic analysis of their roles in tidal elemental geochemical cycles.</title>
        <authorList>
            <person name="Ma K.-J."/>
        </authorList>
    </citation>
    <scope>NUCLEOTIDE SEQUENCE [LARGE SCALE GENOMIC DNA]</scope>
    <source>
        <strain evidence="2 3">M82</strain>
    </source>
</reference>
<dbReference type="EMBL" id="JAPFQO010000008">
    <property type="protein sequence ID" value="MCX2740809.1"/>
    <property type="molecule type" value="Genomic_DNA"/>
</dbReference>
<gene>
    <name evidence="2" type="ORF">OO017_12695</name>
</gene>
<accession>A0ABT3RGP7</accession>
<evidence type="ECO:0000256" key="1">
    <source>
        <dbReference type="SAM" id="SignalP"/>
    </source>
</evidence>
<evidence type="ECO:0008006" key="4">
    <source>
        <dbReference type="Google" id="ProtNLM"/>
    </source>
</evidence>
<proteinExistence type="predicted"/>
<keyword evidence="3" id="KW-1185">Reference proteome</keyword>
<comment type="caution">
    <text evidence="2">The sequence shown here is derived from an EMBL/GenBank/DDBJ whole genome shotgun (WGS) entry which is preliminary data.</text>
</comment>
<evidence type="ECO:0000313" key="2">
    <source>
        <dbReference type="EMBL" id="MCX2740809.1"/>
    </source>
</evidence>
<sequence>MIRTLLPLSLLASMVILGSCCNPDEDTNTSVETVDATLVWTGSYAVDGCGFMLQIGDTYHKPTNENDISSSYKENSPTEVEAKIINYHKTQRYCQADVEINTIKIVELRER</sequence>
<dbReference type="Proteomes" id="UP001207228">
    <property type="component" value="Unassembled WGS sequence"/>
</dbReference>
<organism evidence="2 3">
    <name type="scientific">Pontibacter anaerobius</name>
    <dbReference type="NCBI Taxonomy" id="2993940"/>
    <lineage>
        <taxon>Bacteria</taxon>
        <taxon>Pseudomonadati</taxon>
        <taxon>Bacteroidota</taxon>
        <taxon>Cytophagia</taxon>
        <taxon>Cytophagales</taxon>
        <taxon>Hymenobacteraceae</taxon>
        <taxon>Pontibacter</taxon>
    </lineage>
</organism>